<evidence type="ECO:0000313" key="2">
    <source>
        <dbReference type="EMBL" id="GBO29439.1"/>
    </source>
</evidence>
<comment type="caution">
    <text evidence="2">The sequence shown here is derived from an EMBL/GenBank/DDBJ whole genome shotgun (WGS) entry which is preliminary data.</text>
</comment>
<keyword evidence="1" id="KW-0472">Membrane</keyword>
<dbReference type="AlphaFoldDB" id="A0A4Y2VWE0"/>
<keyword evidence="1" id="KW-0812">Transmembrane</keyword>
<reference evidence="2 3" key="1">
    <citation type="journal article" date="2019" name="Sci. Rep.">
        <title>Orb-weaving spider Araneus ventricosus genome elucidates the spidroin gene catalogue.</title>
        <authorList>
            <person name="Kono N."/>
            <person name="Nakamura H."/>
            <person name="Ohtoshi R."/>
            <person name="Moran D.A.P."/>
            <person name="Shinohara A."/>
            <person name="Yoshida Y."/>
            <person name="Fujiwara M."/>
            <person name="Mori M."/>
            <person name="Tomita M."/>
            <person name="Arakawa K."/>
        </authorList>
    </citation>
    <scope>NUCLEOTIDE SEQUENCE [LARGE SCALE GENOMIC DNA]</scope>
</reference>
<gene>
    <name evidence="2" type="ORF">AVEN_144351_1</name>
</gene>
<name>A0A4Y2VWE0_ARAVE</name>
<accession>A0A4Y2VWE0</accession>
<protein>
    <submittedName>
        <fullName evidence="2">Uncharacterized protein</fullName>
    </submittedName>
</protein>
<dbReference type="Proteomes" id="UP000499080">
    <property type="component" value="Unassembled WGS sequence"/>
</dbReference>
<feature type="transmembrane region" description="Helical" evidence="1">
    <location>
        <begin position="72"/>
        <end position="93"/>
    </location>
</feature>
<evidence type="ECO:0000256" key="1">
    <source>
        <dbReference type="SAM" id="Phobius"/>
    </source>
</evidence>
<sequence>MSRPRRTEEIRNDLMQELQYDTKELQQRLTQFFSRLNPELKTIFDNLLQHTKSFEDGAPALPSDVSGDVVHIWMLPSALSICGYVCACFYLLARTCSRRLFHHVPHLSLQRIQLLGFLELACIRVNM</sequence>
<proteinExistence type="predicted"/>
<evidence type="ECO:0000313" key="3">
    <source>
        <dbReference type="Proteomes" id="UP000499080"/>
    </source>
</evidence>
<keyword evidence="3" id="KW-1185">Reference proteome</keyword>
<organism evidence="2 3">
    <name type="scientific">Araneus ventricosus</name>
    <name type="common">Orbweaver spider</name>
    <name type="synonym">Epeira ventricosa</name>
    <dbReference type="NCBI Taxonomy" id="182803"/>
    <lineage>
        <taxon>Eukaryota</taxon>
        <taxon>Metazoa</taxon>
        <taxon>Ecdysozoa</taxon>
        <taxon>Arthropoda</taxon>
        <taxon>Chelicerata</taxon>
        <taxon>Arachnida</taxon>
        <taxon>Araneae</taxon>
        <taxon>Araneomorphae</taxon>
        <taxon>Entelegynae</taxon>
        <taxon>Araneoidea</taxon>
        <taxon>Araneidae</taxon>
        <taxon>Araneus</taxon>
    </lineage>
</organism>
<keyword evidence="1" id="KW-1133">Transmembrane helix</keyword>
<dbReference type="EMBL" id="BGPR01052601">
    <property type="protein sequence ID" value="GBO29439.1"/>
    <property type="molecule type" value="Genomic_DNA"/>
</dbReference>